<comment type="subcellular location">
    <subcellularLocation>
        <location evidence="6">Cell membrane</location>
        <topology evidence="6">Lipid-anchor</topology>
    </subcellularLocation>
</comment>
<dbReference type="SMART" id="SM00909">
    <property type="entry name" value="Germane"/>
    <property type="match status" value="1"/>
</dbReference>
<comment type="caution">
    <text evidence="9">The sequence shown here is derived from an EMBL/GenBank/DDBJ whole genome shotgun (WGS) entry which is preliminary data.</text>
</comment>
<dbReference type="EMBL" id="PNHF01000008">
    <property type="protein sequence ID" value="PMC62624.1"/>
    <property type="molecule type" value="Genomic_DNA"/>
</dbReference>
<sequence>MTARIRSRRRGARSFVALAGVAVLALSGCATMPGDTTPQAIRTFEAPAHDIEVPEPRPDAAPDLVLRDFYAASAHPGDDYAAARAFLTDEARARWNPHGGTWIVDGINVIGDGGDDGDGNSRRFDTRAAIVGNLAANGAYETQSALYEDSVELRMTTEGQWRIAELPDGVLLERQAFLDSHAPRNVYFVDPSGNHLVPDRRWIYRGVDDAATELLNTMGGGPRNRLVPGVTSALPPETRVEVGRQEEGPGRVIRLTGLGDLDETLRGLLAAQIVWTLSTADVRGPWLLEADGAPLIESHPGPWTRDSDELRPLDPTKGPADRAPLHAVEAGGVVEVADGRERALPGWASQGGEVLVSAGVGVDEAGTRLIAAVSRTDRGGTGESSLLLGRAGDEPEVVLSAQSLTRPSWSPDAASVWTVVDGERVMRLVGTGSAVPGIEEIDVSGIAEVGGGISELRVDPSGTQVAIIAGGKIWIATIEQSESGPWRLVNARELSLTVGITPVTLAWAPNSTIIVGAYGDTAPMWRIYPDGSVNYMLPKLNLSPPVSVVSATSSRIYALDDNALMELVTGEGEAQFWRAVPGVAGRAAPVTAE</sequence>
<protein>
    <recommendedName>
        <fullName evidence="6">Lipoprotein LpqB</fullName>
    </recommendedName>
</protein>
<dbReference type="InterPro" id="IPR018910">
    <property type="entry name" value="LpqB_C"/>
</dbReference>
<evidence type="ECO:0000313" key="10">
    <source>
        <dbReference type="Proteomes" id="UP000235363"/>
    </source>
</evidence>
<dbReference type="RefSeq" id="WP_102212464.1">
    <property type="nucleotide sequence ID" value="NZ_PNHF01000008.1"/>
</dbReference>
<dbReference type="InterPro" id="IPR019606">
    <property type="entry name" value="GerMN"/>
</dbReference>
<dbReference type="Pfam" id="PF25976">
    <property type="entry name" value="LpqB_N"/>
    <property type="match status" value="1"/>
</dbReference>
<dbReference type="PROSITE" id="PS51257">
    <property type="entry name" value="PROKAR_LIPOPROTEIN"/>
    <property type="match status" value="1"/>
</dbReference>
<evidence type="ECO:0000256" key="6">
    <source>
        <dbReference type="HAMAP-Rule" id="MF_01373"/>
    </source>
</evidence>
<keyword evidence="4 6" id="KW-0564">Palmitate</keyword>
<reference evidence="9 10" key="1">
    <citation type="submission" date="2017-09" db="EMBL/GenBank/DDBJ databases">
        <title>Bacterial strain isolated from the female urinary microbiota.</title>
        <authorList>
            <person name="Thomas-White K."/>
            <person name="Kumar N."/>
            <person name="Forster S."/>
            <person name="Putonti C."/>
            <person name="Lawley T."/>
            <person name="Wolfe A.J."/>
        </authorList>
    </citation>
    <scope>NUCLEOTIDE SEQUENCE [LARGE SCALE GENOMIC DNA]</scope>
    <source>
        <strain evidence="9 10">UMB0908</strain>
    </source>
</reference>
<feature type="domain" description="GerMN" evidence="8">
    <location>
        <begin position="211"/>
        <end position="299"/>
    </location>
</feature>
<dbReference type="Proteomes" id="UP000235363">
    <property type="component" value="Unassembled WGS sequence"/>
</dbReference>
<dbReference type="Pfam" id="PF10646">
    <property type="entry name" value="Germane"/>
    <property type="match status" value="1"/>
</dbReference>
<keyword evidence="5 6" id="KW-0449">Lipoprotein</keyword>
<dbReference type="AlphaFoldDB" id="A0A2N6SZX7"/>
<keyword evidence="2 6" id="KW-0732">Signal</keyword>
<feature type="chain" id="PRO_5038819178" description="Lipoprotein LpqB" evidence="7">
    <location>
        <begin position="33"/>
        <end position="593"/>
    </location>
</feature>
<dbReference type="InterPro" id="IPR023959">
    <property type="entry name" value="LpqB"/>
</dbReference>
<dbReference type="SUPFAM" id="SSF63829">
    <property type="entry name" value="Calcium-dependent phosphotriesterase"/>
    <property type="match status" value="1"/>
</dbReference>
<name>A0A2N6SZX7_9CORY</name>
<evidence type="ECO:0000256" key="4">
    <source>
        <dbReference type="ARBA" id="ARBA00023139"/>
    </source>
</evidence>
<evidence type="ECO:0000256" key="7">
    <source>
        <dbReference type="SAM" id="SignalP"/>
    </source>
</evidence>
<organism evidence="9 10">
    <name type="scientific">Corynebacterium xerosis</name>
    <dbReference type="NCBI Taxonomy" id="1725"/>
    <lineage>
        <taxon>Bacteria</taxon>
        <taxon>Bacillati</taxon>
        <taxon>Actinomycetota</taxon>
        <taxon>Actinomycetes</taxon>
        <taxon>Mycobacteriales</taxon>
        <taxon>Corynebacteriaceae</taxon>
        <taxon>Corynebacterium</taxon>
    </lineage>
</organism>
<accession>A0A2N6SZX7</accession>
<evidence type="ECO:0000256" key="2">
    <source>
        <dbReference type="ARBA" id="ARBA00022729"/>
    </source>
</evidence>
<evidence type="ECO:0000313" key="9">
    <source>
        <dbReference type="EMBL" id="PMC62624.1"/>
    </source>
</evidence>
<evidence type="ECO:0000256" key="5">
    <source>
        <dbReference type="ARBA" id="ARBA00023288"/>
    </source>
</evidence>
<comment type="similarity">
    <text evidence="6">Belongs to the LpqB lipoprotein family.</text>
</comment>
<dbReference type="HAMAP" id="MF_01373">
    <property type="entry name" value="LpqB_lipoprot"/>
    <property type="match status" value="1"/>
</dbReference>
<proteinExistence type="inferred from homology"/>
<evidence type="ECO:0000259" key="8">
    <source>
        <dbReference type="SMART" id="SM00909"/>
    </source>
</evidence>
<dbReference type="InterPro" id="IPR059026">
    <property type="entry name" value="LpqB_N"/>
</dbReference>
<keyword evidence="3 6" id="KW-0472">Membrane</keyword>
<evidence type="ECO:0000256" key="1">
    <source>
        <dbReference type="ARBA" id="ARBA00022475"/>
    </source>
</evidence>
<feature type="signal peptide" evidence="7">
    <location>
        <begin position="1"/>
        <end position="32"/>
    </location>
</feature>
<dbReference type="GO" id="GO:0005886">
    <property type="term" value="C:plasma membrane"/>
    <property type="evidence" value="ECO:0007669"/>
    <property type="project" value="UniProtKB-SubCell"/>
</dbReference>
<dbReference type="STRING" id="1725.WU86_10830"/>
<dbReference type="Pfam" id="PF10647">
    <property type="entry name" value="Gmad1"/>
    <property type="match status" value="1"/>
</dbReference>
<gene>
    <name evidence="6" type="primary">lpqB</name>
    <name evidence="9" type="ORF">CJ204_04760</name>
</gene>
<evidence type="ECO:0000256" key="3">
    <source>
        <dbReference type="ARBA" id="ARBA00023136"/>
    </source>
</evidence>
<keyword evidence="1 6" id="KW-1003">Cell membrane</keyword>